<dbReference type="EMBL" id="BAABGR010000035">
    <property type="protein sequence ID" value="GAA4520150.1"/>
    <property type="molecule type" value="Genomic_DNA"/>
</dbReference>
<dbReference type="InterPro" id="IPR011990">
    <property type="entry name" value="TPR-like_helical_dom_sf"/>
</dbReference>
<dbReference type="InterPro" id="IPR012944">
    <property type="entry name" value="SusD_RagB_dom"/>
</dbReference>
<evidence type="ECO:0000259" key="7">
    <source>
        <dbReference type="Pfam" id="PF14322"/>
    </source>
</evidence>
<proteinExistence type="inferred from homology"/>
<keyword evidence="4" id="KW-0472">Membrane</keyword>
<gene>
    <name evidence="8" type="ORF">GCM10023173_24180</name>
</gene>
<organism evidence="8 9">
    <name type="scientific">Sphingobacterium thermophilum</name>
    <dbReference type="NCBI Taxonomy" id="768534"/>
    <lineage>
        <taxon>Bacteria</taxon>
        <taxon>Pseudomonadati</taxon>
        <taxon>Bacteroidota</taxon>
        <taxon>Sphingobacteriia</taxon>
        <taxon>Sphingobacteriales</taxon>
        <taxon>Sphingobacteriaceae</taxon>
        <taxon>Sphingobacterium</taxon>
    </lineage>
</organism>
<evidence type="ECO:0000313" key="8">
    <source>
        <dbReference type="EMBL" id="GAA4520150.1"/>
    </source>
</evidence>
<feature type="domain" description="RagB/SusD" evidence="6">
    <location>
        <begin position="308"/>
        <end position="598"/>
    </location>
</feature>
<dbReference type="Proteomes" id="UP001500394">
    <property type="component" value="Unassembled WGS sequence"/>
</dbReference>
<evidence type="ECO:0000256" key="5">
    <source>
        <dbReference type="ARBA" id="ARBA00023237"/>
    </source>
</evidence>
<dbReference type="RefSeq" id="WP_345068786.1">
    <property type="nucleotide sequence ID" value="NZ_BAABGR010000035.1"/>
</dbReference>
<dbReference type="Pfam" id="PF14322">
    <property type="entry name" value="SusD-like_3"/>
    <property type="match status" value="1"/>
</dbReference>
<reference evidence="9" key="1">
    <citation type="journal article" date="2019" name="Int. J. Syst. Evol. Microbiol.">
        <title>The Global Catalogue of Microorganisms (GCM) 10K type strain sequencing project: providing services to taxonomists for standard genome sequencing and annotation.</title>
        <authorList>
            <consortium name="The Broad Institute Genomics Platform"/>
            <consortium name="The Broad Institute Genome Sequencing Center for Infectious Disease"/>
            <person name="Wu L."/>
            <person name="Ma J."/>
        </authorList>
    </citation>
    <scope>NUCLEOTIDE SEQUENCE [LARGE SCALE GENOMIC DNA]</scope>
    <source>
        <strain evidence="9">JCM 17858</strain>
    </source>
</reference>
<accession>A0ABP8R7J2</accession>
<keyword evidence="5" id="KW-0998">Cell outer membrane</keyword>
<dbReference type="PROSITE" id="PS51257">
    <property type="entry name" value="PROKAR_LIPOPROTEIN"/>
    <property type="match status" value="1"/>
</dbReference>
<dbReference type="InterPro" id="IPR033985">
    <property type="entry name" value="SusD-like_N"/>
</dbReference>
<name>A0ABP8R7J2_9SPHI</name>
<evidence type="ECO:0000256" key="2">
    <source>
        <dbReference type="ARBA" id="ARBA00006275"/>
    </source>
</evidence>
<sequence length="599" mass="68631">MKKRLYIYGALAVLLSTTSCEKFLTREPENEIGSINFLTKESDLALYANGFIQRHMPDEETLAWGDQYSDITATRASTAFLIGDTWNADQQGGWSGGSSGTWSKLRNVNYFLQNLPKAKGNVSDEVYRHYEGVGRFWRAYFYFDMVKTFGDVPWYDQALEVDDYTQLYKGRDSREFVMEKVLEDLNYAAENCSADAKYVKTSTMIHKWVALAFKARVCLFEGTYRKYHTELGLQSSAATFLREAVKAAEELMTSGPYSLVNNASNVATQYRSLFNSENLNEQEVILGVRFMKDVRMHSITWKLFSASYGNNWSLSQDFVNHYLKLDGSRFTDDPNYATKTYQDNFVNRDYRLKQTVVAPDYERKISGNLKKDAPNFALTSTGYQLIKWAIDDDIHVGIANSYNSVPMFRYAEVLLNYAEAKAELGEMGVTEWNRSIRLLRERAGVNGAAPSTYDPYLASYYMNQTTDMWILEVRRERTVELVHENLRYDDLMRWKLGPLLAKPWKGIYFEQKNTPYDLNGDGVMDVAVVDVEPPASSKVPGVVYVVLGTGFRLTDGNSGNLEFGMHQNRYWHDKKYLRPVPSTAIQVNPNLLPQNQGWD</sequence>
<dbReference type="Pfam" id="PF07980">
    <property type="entry name" value="SusD_RagB"/>
    <property type="match status" value="1"/>
</dbReference>
<evidence type="ECO:0000256" key="1">
    <source>
        <dbReference type="ARBA" id="ARBA00004442"/>
    </source>
</evidence>
<evidence type="ECO:0000259" key="6">
    <source>
        <dbReference type="Pfam" id="PF07980"/>
    </source>
</evidence>
<evidence type="ECO:0000313" key="9">
    <source>
        <dbReference type="Proteomes" id="UP001500394"/>
    </source>
</evidence>
<keyword evidence="3" id="KW-0732">Signal</keyword>
<evidence type="ECO:0000256" key="3">
    <source>
        <dbReference type="ARBA" id="ARBA00022729"/>
    </source>
</evidence>
<evidence type="ECO:0000256" key="4">
    <source>
        <dbReference type="ARBA" id="ARBA00023136"/>
    </source>
</evidence>
<comment type="subcellular location">
    <subcellularLocation>
        <location evidence="1">Cell outer membrane</location>
    </subcellularLocation>
</comment>
<feature type="domain" description="SusD-like N-terminal" evidence="7">
    <location>
        <begin position="99"/>
        <end position="219"/>
    </location>
</feature>
<protein>
    <submittedName>
        <fullName evidence="8">RagB/SusD family nutrient uptake outer membrane protein</fullName>
    </submittedName>
</protein>
<dbReference type="Gene3D" id="1.25.40.390">
    <property type="match status" value="1"/>
</dbReference>
<keyword evidence="9" id="KW-1185">Reference proteome</keyword>
<dbReference type="SUPFAM" id="SSF48452">
    <property type="entry name" value="TPR-like"/>
    <property type="match status" value="1"/>
</dbReference>
<comment type="caution">
    <text evidence="8">The sequence shown here is derived from an EMBL/GenBank/DDBJ whole genome shotgun (WGS) entry which is preliminary data.</text>
</comment>
<comment type="similarity">
    <text evidence="2">Belongs to the SusD family.</text>
</comment>